<evidence type="ECO:0000313" key="1">
    <source>
        <dbReference type="EMBL" id="ATN93973.1"/>
    </source>
</evidence>
<reference evidence="2" key="1">
    <citation type="submission" date="2017-09" db="EMBL/GenBank/DDBJ databases">
        <authorList>
            <person name="Ehlers B."/>
            <person name="Leendertz F.H."/>
        </authorList>
    </citation>
    <scope>NUCLEOTIDE SEQUENCE [LARGE SCALE GENOMIC DNA]</scope>
</reference>
<evidence type="ECO:0000313" key="2">
    <source>
        <dbReference type="Proteomes" id="UP000229090"/>
    </source>
</evidence>
<keyword evidence="2" id="KW-1185">Reference proteome</keyword>
<dbReference type="InterPro" id="IPR057385">
    <property type="entry name" value="Tad4-like"/>
</dbReference>
<dbReference type="KEGG" id="vg:63210113"/>
<proteinExistence type="predicted"/>
<gene>
    <name evidence="1" type="primary">10</name>
    <name evidence="1" type="ORF">SEA_KUMAO_10</name>
</gene>
<dbReference type="EMBL" id="MG009575">
    <property type="protein sequence ID" value="ATN93973.1"/>
    <property type="molecule type" value="Genomic_DNA"/>
</dbReference>
<sequence length="154" mass="17386">MELTEVRTRKDDMTGHDVFADLPTFKIADEEIWAGWKQKNEHDPVGVGAIRFAARYANALESRLAQGDKLEDVAEEVSYDCGEDINAFQYSVGVAVLAGSWEHGEALRRWHNLRWQTQDEGVRANETGEVLIFQVNPLELLLGDLFKDGVLPQE</sequence>
<dbReference type="RefSeq" id="YP_010013500.1">
    <property type="nucleotide sequence ID" value="NC_053512.1"/>
</dbReference>
<dbReference type="Pfam" id="PF25186">
    <property type="entry name" value="Tad4"/>
    <property type="match status" value="1"/>
</dbReference>
<dbReference type="Proteomes" id="UP000229090">
    <property type="component" value="Segment"/>
</dbReference>
<organism evidence="1 2">
    <name type="scientific">Mycobacterium phage Kumao</name>
    <dbReference type="NCBI Taxonomy" id="2041344"/>
    <lineage>
        <taxon>Viruses</taxon>
        <taxon>Duplodnaviria</taxon>
        <taxon>Heunggongvirae</taxon>
        <taxon>Uroviricota</taxon>
        <taxon>Caudoviricetes</taxon>
        <taxon>Vilmaviridae</taxon>
        <taxon>Kumaovirus</taxon>
        <taxon>Kumaovirus kumao</taxon>
    </lineage>
</organism>
<protein>
    <submittedName>
        <fullName evidence="1">Uncharacterized protein</fullName>
    </submittedName>
</protein>
<name>A0A2D1GPV5_9CAUD</name>
<dbReference type="GeneID" id="63210113"/>
<accession>A0A2D1GPV5</accession>